<comment type="catalytic activity">
    <reaction evidence="6">
        <text>adenosine(37) in tRNA1(Val) + S-adenosyl-L-methionine = N(6)-methyladenosine(37) in tRNA1(Val) + S-adenosyl-L-homocysteine + H(+)</text>
        <dbReference type="Rhea" id="RHEA:43160"/>
        <dbReference type="Rhea" id="RHEA-COMP:10369"/>
        <dbReference type="Rhea" id="RHEA-COMP:10370"/>
        <dbReference type="ChEBI" id="CHEBI:15378"/>
        <dbReference type="ChEBI" id="CHEBI:57856"/>
        <dbReference type="ChEBI" id="CHEBI:59789"/>
        <dbReference type="ChEBI" id="CHEBI:74411"/>
        <dbReference type="ChEBI" id="CHEBI:74449"/>
        <dbReference type="EC" id="2.1.1.223"/>
    </reaction>
</comment>
<dbReference type="Proteomes" id="UP000753961">
    <property type="component" value="Unassembled WGS sequence"/>
</dbReference>
<dbReference type="GO" id="GO:0003676">
    <property type="term" value="F:nucleic acid binding"/>
    <property type="evidence" value="ECO:0007669"/>
    <property type="project" value="InterPro"/>
</dbReference>
<evidence type="ECO:0000256" key="3">
    <source>
        <dbReference type="ARBA" id="ARBA00022679"/>
    </source>
</evidence>
<dbReference type="EMBL" id="JAHVHU010000018">
    <property type="protein sequence ID" value="MBY5959807.1"/>
    <property type="molecule type" value="Genomic_DNA"/>
</dbReference>
<keyword evidence="3 6" id="KW-0808">Transferase</keyword>
<comment type="caution">
    <text evidence="8">The sequence shown here is derived from an EMBL/GenBank/DDBJ whole genome shotgun (WGS) entry which is preliminary data.</text>
</comment>
<evidence type="ECO:0000256" key="5">
    <source>
        <dbReference type="ARBA" id="ARBA00022694"/>
    </source>
</evidence>
<organism evidence="8 9">
    <name type="scientific">Membranihabitans marinus</name>
    <dbReference type="NCBI Taxonomy" id="1227546"/>
    <lineage>
        <taxon>Bacteria</taxon>
        <taxon>Pseudomonadati</taxon>
        <taxon>Bacteroidota</taxon>
        <taxon>Saprospiria</taxon>
        <taxon>Saprospirales</taxon>
        <taxon>Saprospiraceae</taxon>
        <taxon>Membranihabitans</taxon>
    </lineage>
</organism>
<dbReference type="EC" id="2.1.1.223" evidence="6"/>
<evidence type="ECO:0000256" key="4">
    <source>
        <dbReference type="ARBA" id="ARBA00022691"/>
    </source>
</evidence>
<comment type="similarity">
    <text evidence="6">Belongs to the methyltransferase superfamily. tRNA (adenine-N(6)-)-methyltransferase family.</text>
</comment>
<dbReference type="PANTHER" id="PTHR47739:SF1">
    <property type="entry name" value="TRNA1(VAL) (ADENINE(37)-N6)-METHYLTRANSFERASE"/>
    <property type="match status" value="1"/>
</dbReference>
<protein>
    <recommendedName>
        <fullName evidence="6">tRNA1(Val) (adenine(37)-N6)-methyltransferase</fullName>
        <ecNumber evidence="6">2.1.1.223</ecNumber>
    </recommendedName>
    <alternativeName>
        <fullName evidence="6">tRNA m6A37 methyltransferase</fullName>
    </alternativeName>
</protein>
<keyword evidence="5 6" id="KW-0819">tRNA processing</keyword>
<evidence type="ECO:0000259" key="7">
    <source>
        <dbReference type="Pfam" id="PF13847"/>
    </source>
</evidence>
<dbReference type="GO" id="GO:0032259">
    <property type="term" value="P:methylation"/>
    <property type="evidence" value="ECO:0007669"/>
    <property type="project" value="UniProtKB-KW"/>
</dbReference>
<evidence type="ECO:0000256" key="2">
    <source>
        <dbReference type="ARBA" id="ARBA00022603"/>
    </source>
</evidence>
<dbReference type="PROSITE" id="PS00092">
    <property type="entry name" value="N6_MTASE"/>
    <property type="match status" value="1"/>
</dbReference>
<dbReference type="InterPro" id="IPR022882">
    <property type="entry name" value="tRNA_adenine-N6_MeTrfase"/>
</dbReference>
<dbReference type="InterPro" id="IPR029063">
    <property type="entry name" value="SAM-dependent_MTases_sf"/>
</dbReference>
<dbReference type="InterPro" id="IPR050210">
    <property type="entry name" value="tRNA_Adenine-N(6)_MTase"/>
</dbReference>
<dbReference type="GO" id="GO:0008033">
    <property type="term" value="P:tRNA processing"/>
    <property type="evidence" value="ECO:0007669"/>
    <property type="project" value="UniProtKB-UniRule"/>
</dbReference>
<keyword evidence="4 6" id="KW-0949">S-adenosyl-L-methionine</keyword>
<reference evidence="8" key="1">
    <citation type="submission" date="2021-06" db="EMBL/GenBank/DDBJ databases">
        <title>44 bacteria genomes isolated from Dapeng, Shenzhen.</title>
        <authorList>
            <person name="Zheng W."/>
            <person name="Yu S."/>
            <person name="Huang Y."/>
        </authorList>
    </citation>
    <scope>NUCLEOTIDE SEQUENCE</scope>
    <source>
        <strain evidence="8">DP5N28-2</strain>
    </source>
</reference>
<dbReference type="GO" id="GO:0005737">
    <property type="term" value="C:cytoplasm"/>
    <property type="evidence" value="ECO:0007669"/>
    <property type="project" value="UniProtKB-SubCell"/>
</dbReference>
<dbReference type="HAMAP" id="MF_01872">
    <property type="entry name" value="tRNA_methyltr_YfiC"/>
    <property type="match status" value="1"/>
</dbReference>
<dbReference type="InterPro" id="IPR002052">
    <property type="entry name" value="DNA_methylase_N6_adenine_CS"/>
</dbReference>
<dbReference type="SUPFAM" id="SSF53335">
    <property type="entry name" value="S-adenosyl-L-methionine-dependent methyltransferases"/>
    <property type="match status" value="1"/>
</dbReference>
<evidence type="ECO:0000313" key="8">
    <source>
        <dbReference type="EMBL" id="MBY5959807.1"/>
    </source>
</evidence>
<dbReference type="InterPro" id="IPR025714">
    <property type="entry name" value="Methyltranfer_dom"/>
</dbReference>
<evidence type="ECO:0000256" key="6">
    <source>
        <dbReference type="HAMAP-Rule" id="MF_01872"/>
    </source>
</evidence>
<dbReference type="RefSeq" id="WP_222581345.1">
    <property type="nucleotide sequence ID" value="NZ_JAHVHU010000018.1"/>
</dbReference>
<sequence length="244" mass="28002">MDLLVRDDVFHFKQFDVHQDRCLMKVCTDGVLLGSWVSVKGAESAMDIGTGSGVIALMLAQRSAFLHRITGVEIDEGSYQQACSNAAQSPWSERVEMIHAPIQDYIREAIDRFDLIISNPPFFTGGTLSESQPKNEVRHTVKLPHSDLLRAVKQLMSPKGRFSVILPVMEGYRFVELAEQYRLYLSRRTRVFTRPGKPVERFLLEFSHDQGVLLEEKDLYIHEGRKNDFSSEYVNLTRDFYLKL</sequence>
<evidence type="ECO:0000256" key="1">
    <source>
        <dbReference type="ARBA" id="ARBA00022490"/>
    </source>
</evidence>
<keyword evidence="1 6" id="KW-0963">Cytoplasm</keyword>
<feature type="domain" description="Methyltransferase" evidence="7">
    <location>
        <begin position="43"/>
        <end position="168"/>
    </location>
</feature>
<dbReference type="PANTHER" id="PTHR47739">
    <property type="entry name" value="TRNA1(VAL) (ADENINE(37)-N6)-METHYLTRANSFERASE"/>
    <property type="match status" value="1"/>
</dbReference>
<dbReference type="GO" id="GO:0016430">
    <property type="term" value="F:tRNA (adenine-N6)-methyltransferase activity"/>
    <property type="evidence" value="ECO:0007669"/>
    <property type="project" value="UniProtKB-UniRule"/>
</dbReference>
<keyword evidence="2 6" id="KW-0489">Methyltransferase</keyword>
<proteinExistence type="inferred from homology"/>
<comment type="subcellular location">
    <subcellularLocation>
        <location evidence="6">Cytoplasm</location>
    </subcellularLocation>
</comment>
<accession>A0A953I1Z1</accession>
<dbReference type="Gene3D" id="3.40.50.150">
    <property type="entry name" value="Vaccinia Virus protein VP39"/>
    <property type="match status" value="1"/>
</dbReference>
<dbReference type="AlphaFoldDB" id="A0A953I1Z1"/>
<dbReference type="Pfam" id="PF13847">
    <property type="entry name" value="Methyltransf_31"/>
    <property type="match status" value="1"/>
</dbReference>
<name>A0A953I1Z1_9BACT</name>
<evidence type="ECO:0000313" key="9">
    <source>
        <dbReference type="Proteomes" id="UP000753961"/>
    </source>
</evidence>
<dbReference type="CDD" id="cd02440">
    <property type="entry name" value="AdoMet_MTases"/>
    <property type="match status" value="1"/>
</dbReference>
<comment type="function">
    <text evidence="6">Specifically methylates the adenine in position 37 of tRNA(1)(Val) (anticodon cmo5UAC).</text>
</comment>
<gene>
    <name evidence="8" type="ORF">KUV50_16760</name>
</gene>
<keyword evidence="9" id="KW-1185">Reference proteome</keyword>